<dbReference type="OrthoDB" id="3387554at2"/>
<protein>
    <recommendedName>
        <fullName evidence="4">CU044_5270 family protein</fullName>
    </recommendedName>
</protein>
<dbReference type="EMBL" id="FOYL01000009">
    <property type="protein sequence ID" value="SFR26007.1"/>
    <property type="molecule type" value="Genomic_DNA"/>
</dbReference>
<gene>
    <name evidence="2" type="ORF">SAMN04488564_109177</name>
</gene>
<keyword evidence="3" id="KW-1185">Reference proteome</keyword>
<name>A0A1I6F897_9PSEU</name>
<sequence length="344" mass="37636">MKELDEAFELLHRDARETPGDLAGARARLMDELDGVTPLRRRRRWVLPAAAAAVVLLAAGTVGVVVTRQRTLTVATASEVLLRAADSIDVGAVEPKAGPGQYLLRVEHVRSSRSNAENPDGSVGYTYLLEQEISRWIPANDRDVWQETRKVLGSPRLIGQNLPDGRIPPMGFQPTDDGQWAGACGDFFPQAQPKKVCGDPTDWDSPEFYARLPRDPDELYGRLKELTANRGSAPDTVFHHAVQILATGMMPADLRAQWYRAIAKIPGIQIAAQATTVDGRDGVALGLTTEHEQRQLIIDPATGEFIGERTVAGVRPYQAWIRPGVETYSSSITTSVVNGRGQTR</sequence>
<keyword evidence="1" id="KW-0472">Membrane</keyword>
<proteinExistence type="predicted"/>
<keyword evidence="1" id="KW-0812">Transmembrane</keyword>
<dbReference type="InterPro" id="IPR047789">
    <property type="entry name" value="CU044_5270-like"/>
</dbReference>
<dbReference type="RefSeq" id="WP_093601789.1">
    <property type="nucleotide sequence ID" value="NZ_FOYL01000009.1"/>
</dbReference>
<evidence type="ECO:0000256" key="1">
    <source>
        <dbReference type="SAM" id="Phobius"/>
    </source>
</evidence>
<dbReference type="Proteomes" id="UP000198583">
    <property type="component" value="Unassembled WGS sequence"/>
</dbReference>
<evidence type="ECO:0008006" key="4">
    <source>
        <dbReference type="Google" id="ProtNLM"/>
    </source>
</evidence>
<accession>A0A1I6F897</accession>
<feature type="transmembrane region" description="Helical" evidence="1">
    <location>
        <begin position="45"/>
        <end position="66"/>
    </location>
</feature>
<reference evidence="3" key="1">
    <citation type="submission" date="2016-10" db="EMBL/GenBank/DDBJ databases">
        <authorList>
            <person name="Varghese N."/>
            <person name="Submissions S."/>
        </authorList>
    </citation>
    <scope>NUCLEOTIDE SEQUENCE [LARGE SCALE GENOMIC DNA]</scope>
    <source>
        <strain evidence="3">DSM 44232</strain>
    </source>
</reference>
<organism evidence="2 3">
    <name type="scientific">Lentzea waywayandensis</name>
    <dbReference type="NCBI Taxonomy" id="84724"/>
    <lineage>
        <taxon>Bacteria</taxon>
        <taxon>Bacillati</taxon>
        <taxon>Actinomycetota</taxon>
        <taxon>Actinomycetes</taxon>
        <taxon>Pseudonocardiales</taxon>
        <taxon>Pseudonocardiaceae</taxon>
        <taxon>Lentzea</taxon>
    </lineage>
</organism>
<evidence type="ECO:0000313" key="3">
    <source>
        <dbReference type="Proteomes" id="UP000198583"/>
    </source>
</evidence>
<keyword evidence="1" id="KW-1133">Transmembrane helix</keyword>
<dbReference type="AlphaFoldDB" id="A0A1I6F897"/>
<evidence type="ECO:0000313" key="2">
    <source>
        <dbReference type="EMBL" id="SFR26007.1"/>
    </source>
</evidence>
<dbReference type="STRING" id="84724.SAMN04488564_109177"/>
<dbReference type="NCBIfam" id="NF038083">
    <property type="entry name" value="CU044_5270_fam"/>
    <property type="match status" value="1"/>
</dbReference>